<keyword evidence="4 9" id="KW-1133">Transmembrane helix</keyword>
<dbReference type="Pfam" id="PF07885">
    <property type="entry name" value="Ion_trans_2"/>
    <property type="match status" value="2"/>
</dbReference>
<evidence type="ECO:0000259" key="10">
    <source>
        <dbReference type="Pfam" id="PF07885"/>
    </source>
</evidence>
<dbReference type="GO" id="GO:0022841">
    <property type="term" value="F:potassium ion leak channel activity"/>
    <property type="evidence" value="ECO:0007669"/>
    <property type="project" value="TreeGrafter"/>
</dbReference>
<evidence type="ECO:0000256" key="6">
    <source>
        <dbReference type="ARBA" id="ARBA00023136"/>
    </source>
</evidence>
<keyword evidence="7 8" id="KW-0407">Ion channel</keyword>
<comment type="similarity">
    <text evidence="8">Belongs to the two pore domain potassium channel (TC 1.A.1.8) family.</text>
</comment>
<feature type="transmembrane region" description="Helical" evidence="9">
    <location>
        <begin position="56"/>
        <end position="77"/>
    </location>
</feature>
<feature type="transmembrane region" description="Helical" evidence="9">
    <location>
        <begin position="84"/>
        <end position="103"/>
    </location>
</feature>
<keyword evidence="6 9" id="KW-0472">Membrane</keyword>
<organism evidence="11">
    <name type="scientific">Ditylum brightwellii</name>
    <dbReference type="NCBI Taxonomy" id="49249"/>
    <lineage>
        <taxon>Eukaryota</taxon>
        <taxon>Sar</taxon>
        <taxon>Stramenopiles</taxon>
        <taxon>Ochrophyta</taxon>
        <taxon>Bacillariophyta</taxon>
        <taxon>Mediophyceae</taxon>
        <taxon>Lithodesmiophycidae</taxon>
        <taxon>Lithodesmiales</taxon>
        <taxon>Lithodesmiaceae</taxon>
        <taxon>Ditylum</taxon>
    </lineage>
</organism>
<feature type="domain" description="Potassium channel" evidence="10">
    <location>
        <begin position="209"/>
        <end position="279"/>
    </location>
</feature>
<evidence type="ECO:0000256" key="9">
    <source>
        <dbReference type="SAM" id="Phobius"/>
    </source>
</evidence>
<dbReference type="EMBL" id="HBNS01022957">
    <property type="protein sequence ID" value="CAE4613416.1"/>
    <property type="molecule type" value="Transcribed_RNA"/>
</dbReference>
<keyword evidence="3 8" id="KW-0812">Transmembrane</keyword>
<keyword evidence="2 8" id="KW-0813">Transport</keyword>
<evidence type="ECO:0000256" key="7">
    <source>
        <dbReference type="ARBA" id="ARBA00023303"/>
    </source>
</evidence>
<feature type="transmembrane region" description="Helical" evidence="9">
    <location>
        <begin position="109"/>
        <end position="132"/>
    </location>
</feature>
<dbReference type="GO" id="GO:0005886">
    <property type="term" value="C:plasma membrane"/>
    <property type="evidence" value="ECO:0007669"/>
    <property type="project" value="TreeGrafter"/>
</dbReference>
<feature type="domain" description="Potassium channel" evidence="10">
    <location>
        <begin position="64"/>
        <end position="137"/>
    </location>
</feature>
<dbReference type="InterPro" id="IPR003280">
    <property type="entry name" value="2pore_dom_K_chnl"/>
</dbReference>
<evidence type="ECO:0000256" key="1">
    <source>
        <dbReference type="ARBA" id="ARBA00004141"/>
    </source>
</evidence>
<dbReference type="SUPFAM" id="SSF81324">
    <property type="entry name" value="Voltage-gated potassium channels"/>
    <property type="match status" value="2"/>
</dbReference>
<evidence type="ECO:0000256" key="4">
    <source>
        <dbReference type="ARBA" id="ARBA00022989"/>
    </source>
</evidence>
<evidence type="ECO:0000256" key="8">
    <source>
        <dbReference type="RuleBase" id="RU003857"/>
    </source>
</evidence>
<name>A0A7S4RHS9_9STRA</name>
<reference evidence="11" key="1">
    <citation type="submission" date="2021-01" db="EMBL/GenBank/DDBJ databases">
        <authorList>
            <person name="Corre E."/>
            <person name="Pelletier E."/>
            <person name="Niang G."/>
            <person name="Scheremetjew M."/>
            <person name="Finn R."/>
            <person name="Kale V."/>
            <person name="Holt S."/>
            <person name="Cochrane G."/>
            <person name="Meng A."/>
            <person name="Brown T."/>
            <person name="Cohen L."/>
        </authorList>
    </citation>
    <scope>NUCLEOTIDE SEQUENCE</scope>
    <source>
        <strain evidence="11">GSO104</strain>
    </source>
</reference>
<dbReference type="GO" id="GO:0030322">
    <property type="term" value="P:stabilization of membrane potential"/>
    <property type="evidence" value="ECO:0007669"/>
    <property type="project" value="TreeGrafter"/>
</dbReference>
<accession>A0A7S4RHS9</accession>
<evidence type="ECO:0000256" key="3">
    <source>
        <dbReference type="ARBA" id="ARBA00022692"/>
    </source>
</evidence>
<feature type="transmembrane region" description="Helical" evidence="9">
    <location>
        <begin position="256"/>
        <end position="274"/>
    </location>
</feature>
<dbReference type="AlphaFoldDB" id="A0A7S4RHS9"/>
<dbReference type="PRINTS" id="PR01333">
    <property type="entry name" value="2POREKCHANEL"/>
</dbReference>
<evidence type="ECO:0000313" key="11">
    <source>
        <dbReference type="EMBL" id="CAE4613416.1"/>
    </source>
</evidence>
<dbReference type="PANTHER" id="PTHR11003">
    <property type="entry name" value="POTASSIUM CHANNEL, SUBFAMILY K"/>
    <property type="match status" value="1"/>
</dbReference>
<dbReference type="InterPro" id="IPR013099">
    <property type="entry name" value="K_chnl_dom"/>
</dbReference>
<comment type="subcellular location">
    <subcellularLocation>
        <location evidence="1">Membrane</location>
        <topology evidence="1">Multi-pass membrane protein</topology>
    </subcellularLocation>
</comment>
<gene>
    <name evidence="11" type="ORF">DBRI00130_LOCUS18138</name>
</gene>
<keyword evidence="5 8" id="KW-0406">Ion transport</keyword>
<proteinExistence type="inferred from homology"/>
<evidence type="ECO:0000256" key="5">
    <source>
        <dbReference type="ARBA" id="ARBA00023065"/>
    </source>
</evidence>
<sequence>MADIESTPLVGGNNEKKKVSYAQGVVGKIKDNTSRLIDRGASLSSVYEDYSTTSTALLFCFSSILIYLVIGVTVFSYGIEHWSIIDSLYFTVVTFTTVGYGDIWDPTIYGQLFVTFFTLFGVSILGIALGILGERVVNAQEAALESVKQTQQKAAMDAFTKEDDGPLGESEHSLASTMSEIDVPERSYFYKSCELSFSIFMIFVRMIPVIMFILAIAFIIGYYEGWHPVTSIYYCVVTATTVGYGDIAPETQEMRLLAVFFLPCAVAVFGQLLGNIAQEYMDAQSKENEQRFLQQELTLSDLKAMDADGKFLFFIRCSGS</sequence>
<evidence type="ECO:0000256" key="2">
    <source>
        <dbReference type="ARBA" id="ARBA00022448"/>
    </source>
</evidence>
<protein>
    <recommendedName>
        <fullName evidence="10">Potassium channel domain-containing protein</fullName>
    </recommendedName>
</protein>
<dbReference type="GO" id="GO:0015271">
    <property type="term" value="F:outward rectifier potassium channel activity"/>
    <property type="evidence" value="ECO:0007669"/>
    <property type="project" value="TreeGrafter"/>
</dbReference>
<dbReference type="Gene3D" id="1.10.287.70">
    <property type="match status" value="2"/>
</dbReference>
<dbReference type="PANTHER" id="PTHR11003:SF291">
    <property type="entry name" value="IP11374P"/>
    <property type="match status" value="1"/>
</dbReference>
<feature type="transmembrane region" description="Helical" evidence="9">
    <location>
        <begin position="195"/>
        <end position="220"/>
    </location>
</feature>